<feature type="compositionally biased region" description="Low complexity" evidence="1">
    <location>
        <begin position="345"/>
        <end position="359"/>
    </location>
</feature>
<gene>
    <name evidence="3" type="ORF">TWF718_011320</name>
</gene>
<feature type="region of interest" description="Disordered" evidence="1">
    <location>
        <begin position="84"/>
        <end position="120"/>
    </location>
</feature>
<dbReference type="GO" id="GO:0000747">
    <property type="term" value="P:conjugation with cellular fusion"/>
    <property type="evidence" value="ECO:0007669"/>
    <property type="project" value="TreeGrafter"/>
</dbReference>
<dbReference type="AlphaFoldDB" id="A0AAN8RKK9"/>
<dbReference type="EMBL" id="JAVHNR010000009">
    <property type="protein sequence ID" value="KAK6333512.1"/>
    <property type="molecule type" value="Genomic_DNA"/>
</dbReference>
<sequence>MFSVAKFAKAAPCTKPLLGFASLALMIAFIFSTVIVTAGKQESSKGLYIVSFEYDVPVGNNRLVRRQEDDAETTTIVQTRSIATISQTRTVAPEPTEDPTPADNKESTASSTMPTPTPNLKLQEKFKNMVQSLIEDDNMNATVQFNHARVSYSGICVEVTSMEGIKGAQWRCGSINTTEVLGATAGGDPFDLIGVASFFKDKIAFSLPWWVATVCLGIAMLCQMLLMLPLLPIPPVVQKVTAVLALLGCTALLGGLVLQHVASNTVASLSLRLTMGAVNAHVGRMNQALGWTGFALSLLANIGIWVIVAAEMAIEKGEQMMNHATEAAFDKVESRLPFSHPAQNRSVSGSSTASSGLGRSLRDNGPDVLRGLAKAKTRGEALSAVAGGFRNEKTGHYGNGTVIV</sequence>
<keyword evidence="2" id="KW-1133">Transmembrane helix</keyword>
<keyword evidence="2" id="KW-0812">Transmembrane</keyword>
<keyword evidence="2" id="KW-0472">Membrane</keyword>
<feature type="transmembrane region" description="Helical" evidence="2">
    <location>
        <begin position="20"/>
        <end position="39"/>
    </location>
</feature>
<dbReference type="GO" id="GO:0016020">
    <property type="term" value="C:membrane"/>
    <property type="evidence" value="ECO:0007669"/>
    <property type="project" value="InterPro"/>
</dbReference>
<evidence type="ECO:0000313" key="4">
    <source>
        <dbReference type="Proteomes" id="UP001313282"/>
    </source>
</evidence>
<dbReference type="PANTHER" id="PTHR28092">
    <property type="entry name" value="FACTOR-INDUCED GENE 1 PROTEIN"/>
    <property type="match status" value="1"/>
</dbReference>
<feature type="transmembrane region" description="Helical" evidence="2">
    <location>
        <begin position="207"/>
        <end position="228"/>
    </location>
</feature>
<proteinExistence type="predicted"/>
<keyword evidence="4" id="KW-1185">Reference proteome</keyword>
<evidence type="ECO:0000256" key="2">
    <source>
        <dbReference type="SAM" id="Phobius"/>
    </source>
</evidence>
<organism evidence="3 4">
    <name type="scientific">Orbilia javanica</name>
    <dbReference type="NCBI Taxonomy" id="47235"/>
    <lineage>
        <taxon>Eukaryota</taxon>
        <taxon>Fungi</taxon>
        <taxon>Dikarya</taxon>
        <taxon>Ascomycota</taxon>
        <taxon>Pezizomycotina</taxon>
        <taxon>Orbiliomycetes</taxon>
        <taxon>Orbiliales</taxon>
        <taxon>Orbiliaceae</taxon>
        <taxon>Orbilia</taxon>
    </lineage>
</organism>
<reference evidence="3 4" key="1">
    <citation type="submission" date="2019-10" db="EMBL/GenBank/DDBJ databases">
        <authorList>
            <person name="Palmer J.M."/>
        </authorList>
    </citation>
    <scope>NUCLEOTIDE SEQUENCE [LARGE SCALE GENOMIC DNA]</scope>
    <source>
        <strain evidence="3 4">TWF718</strain>
    </source>
</reference>
<dbReference type="GO" id="GO:0043332">
    <property type="term" value="C:mating projection tip"/>
    <property type="evidence" value="ECO:0007669"/>
    <property type="project" value="TreeGrafter"/>
</dbReference>
<feature type="transmembrane region" description="Helical" evidence="2">
    <location>
        <begin position="240"/>
        <end position="258"/>
    </location>
</feature>
<dbReference type="Proteomes" id="UP001313282">
    <property type="component" value="Unassembled WGS sequence"/>
</dbReference>
<protein>
    <submittedName>
        <fullName evidence="3">Uncharacterized protein</fullName>
    </submittedName>
</protein>
<dbReference type="InterPro" id="IPR033481">
    <property type="entry name" value="Dni1/Fig1"/>
</dbReference>
<name>A0AAN8RKK9_9PEZI</name>
<feature type="transmembrane region" description="Helical" evidence="2">
    <location>
        <begin position="288"/>
        <end position="310"/>
    </location>
</feature>
<comment type="caution">
    <text evidence="3">The sequence shown here is derived from an EMBL/GenBank/DDBJ whole genome shotgun (WGS) entry which is preliminary data.</text>
</comment>
<evidence type="ECO:0000313" key="3">
    <source>
        <dbReference type="EMBL" id="KAK6333512.1"/>
    </source>
</evidence>
<evidence type="ECO:0000256" key="1">
    <source>
        <dbReference type="SAM" id="MobiDB-lite"/>
    </source>
</evidence>
<accession>A0AAN8RKK9</accession>
<dbReference type="Pfam" id="PF12351">
    <property type="entry name" value="Fig1"/>
    <property type="match status" value="1"/>
</dbReference>
<feature type="region of interest" description="Disordered" evidence="1">
    <location>
        <begin position="340"/>
        <end position="365"/>
    </location>
</feature>
<dbReference type="PANTHER" id="PTHR28092:SF1">
    <property type="entry name" value="FACTOR-INDUCED GENE 1 PROTEIN"/>
    <property type="match status" value="1"/>
</dbReference>